<accession>A0ABN1WH57</accession>
<keyword evidence="1" id="KW-0805">Transcription regulation</keyword>
<protein>
    <submittedName>
        <fullName evidence="5">GntR family transcriptional regulator</fullName>
    </submittedName>
</protein>
<evidence type="ECO:0000313" key="5">
    <source>
        <dbReference type="EMBL" id="GAA1250298.1"/>
    </source>
</evidence>
<dbReference type="Proteomes" id="UP001500653">
    <property type="component" value="Unassembled WGS sequence"/>
</dbReference>
<keyword evidence="2" id="KW-0238">DNA-binding</keyword>
<reference evidence="5 6" key="1">
    <citation type="journal article" date="2019" name="Int. J. Syst. Evol. Microbiol.">
        <title>The Global Catalogue of Microorganisms (GCM) 10K type strain sequencing project: providing services to taxonomists for standard genome sequencing and annotation.</title>
        <authorList>
            <consortium name="The Broad Institute Genomics Platform"/>
            <consortium name="The Broad Institute Genome Sequencing Center for Infectious Disease"/>
            <person name="Wu L."/>
            <person name="Ma J."/>
        </authorList>
    </citation>
    <scope>NUCLEOTIDE SEQUENCE [LARGE SCALE GENOMIC DNA]</scope>
    <source>
        <strain evidence="5 6">JCM 13023</strain>
    </source>
</reference>
<evidence type="ECO:0000256" key="3">
    <source>
        <dbReference type="ARBA" id="ARBA00023163"/>
    </source>
</evidence>
<dbReference type="PANTHER" id="PTHR38445:SF10">
    <property type="entry name" value="GNTR-FAMILY TRANSCRIPTIONAL REGULATOR"/>
    <property type="match status" value="1"/>
</dbReference>
<dbReference type="InterPro" id="IPR036390">
    <property type="entry name" value="WH_DNA-bd_sf"/>
</dbReference>
<dbReference type="SMART" id="SM00345">
    <property type="entry name" value="HTH_GNTR"/>
    <property type="match status" value="1"/>
</dbReference>
<dbReference type="SUPFAM" id="SSF46785">
    <property type="entry name" value="Winged helix' DNA-binding domain"/>
    <property type="match status" value="1"/>
</dbReference>
<dbReference type="InterPro" id="IPR036388">
    <property type="entry name" value="WH-like_DNA-bd_sf"/>
</dbReference>
<name>A0ABN1WH57_9PSEU</name>
<evidence type="ECO:0000256" key="1">
    <source>
        <dbReference type="ARBA" id="ARBA00023015"/>
    </source>
</evidence>
<dbReference type="InterPro" id="IPR000524">
    <property type="entry name" value="Tscrpt_reg_HTH_GntR"/>
</dbReference>
<dbReference type="PANTHER" id="PTHR38445">
    <property type="entry name" value="HTH-TYPE TRANSCRIPTIONAL REPRESSOR YTRA"/>
    <property type="match status" value="1"/>
</dbReference>
<dbReference type="Pfam" id="PF00392">
    <property type="entry name" value="GntR"/>
    <property type="match status" value="1"/>
</dbReference>
<sequence>MVHLVAIVMDDARPLFQQIAEQIEDSIIDGSLPEESRAPSTNELAAFHRINPATAANGINQLVADGLLYKKRGVGMFVQEGSREKLVERRQEAFGRSYITPLLAEAKRLEMDAEDVKKMIDTWRDD</sequence>
<evidence type="ECO:0000313" key="6">
    <source>
        <dbReference type="Proteomes" id="UP001500653"/>
    </source>
</evidence>
<keyword evidence="6" id="KW-1185">Reference proteome</keyword>
<evidence type="ECO:0000259" key="4">
    <source>
        <dbReference type="PROSITE" id="PS50949"/>
    </source>
</evidence>
<dbReference type="Gene3D" id="1.10.10.10">
    <property type="entry name" value="Winged helix-like DNA-binding domain superfamily/Winged helix DNA-binding domain"/>
    <property type="match status" value="1"/>
</dbReference>
<dbReference type="CDD" id="cd07377">
    <property type="entry name" value="WHTH_GntR"/>
    <property type="match status" value="1"/>
</dbReference>
<keyword evidence="3" id="KW-0804">Transcription</keyword>
<proteinExistence type="predicted"/>
<feature type="domain" description="HTH gntR-type" evidence="4">
    <location>
        <begin position="13"/>
        <end position="81"/>
    </location>
</feature>
<organism evidence="5 6">
    <name type="scientific">Prauserella halophila</name>
    <dbReference type="NCBI Taxonomy" id="185641"/>
    <lineage>
        <taxon>Bacteria</taxon>
        <taxon>Bacillati</taxon>
        <taxon>Actinomycetota</taxon>
        <taxon>Actinomycetes</taxon>
        <taxon>Pseudonocardiales</taxon>
        <taxon>Pseudonocardiaceae</taxon>
        <taxon>Prauserella</taxon>
    </lineage>
</organism>
<comment type="caution">
    <text evidence="5">The sequence shown here is derived from an EMBL/GenBank/DDBJ whole genome shotgun (WGS) entry which is preliminary data.</text>
</comment>
<dbReference type="EMBL" id="BAAALN010000018">
    <property type="protein sequence ID" value="GAA1250298.1"/>
    <property type="molecule type" value="Genomic_DNA"/>
</dbReference>
<dbReference type="PROSITE" id="PS50949">
    <property type="entry name" value="HTH_GNTR"/>
    <property type="match status" value="1"/>
</dbReference>
<evidence type="ECO:0000256" key="2">
    <source>
        <dbReference type="ARBA" id="ARBA00023125"/>
    </source>
</evidence>
<gene>
    <name evidence="5" type="ORF">GCM10009676_41160</name>
</gene>